<dbReference type="Pfam" id="PF07679">
    <property type="entry name" value="I-set"/>
    <property type="match status" value="1"/>
</dbReference>
<dbReference type="SUPFAM" id="SSF49265">
    <property type="entry name" value="Fibronectin type III"/>
    <property type="match status" value="1"/>
</dbReference>
<feature type="transmembrane region" description="Helical" evidence="2">
    <location>
        <begin position="384"/>
        <end position="409"/>
    </location>
</feature>
<evidence type="ECO:0000313" key="5">
    <source>
        <dbReference type="EMBL" id="CAI7990129.1"/>
    </source>
</evidence>
<dbReference type="PROSITE" id="PS50853">
    <property type="entry name" value="FN3"/>
    <property type="match status" value="1"/>
</dbReference>
<feature type="region of interest" description="Disordered" evidence="1">
    <location>
        <begin position="440"/>
        <end position="459"/>
    </location>
</feature>
<feature type="domain" description="Fibronectin type-III" evidence="4">
    <location>
        <begin position="156"/>
        <end position="247"/>
    </location>
</feature>
<accession>A0AA35VY44</accession>
<dbReference type="Gene3D" id="2.60.40.10">
    <property type="entry name" value="Immunoglobulins"/>
    <property type="match status" value="2"/>
</dbReference>
<dbReference type="EMBL" id="CASHTH010000056">
    <property type="protein sequence ID" value="CAI7990129.1"/>
    <property type="molecule type" value="Genomic_DNA"/>
</dbReference>
<dbReference type="SMART" id="SM00060">
    <property type="entry name" value="FN3"/>
    <property type="match status" value="1"/>
</dbReference>
<keyword evidence="2" id="KW-0472">Membrane</keyword>
<gene>
    <name evidence="5" type="ORF">GBAR_LOCUS424</name>
</gene>
<keyword evidence="6" id="KW-1185">Reference proteome</keyword>
<keyword evidence="2" id="KW-1133">Transmembrane helix</keyword>
<dbReference type="InterPro" id="IPR007110">
    <property type="entry name" value="Ig-like_dom"/>
</dbReference>
<dbReference type="CDD" id="cd00063">
    <property type="entry name" value="FN3"/>
    <property type="match status" value="1"/>
</dbReference>
<organism evidence="5 6">
    <name type="scientific">Geodia barretti</name>
    <name type="common">Barrett's horny sponge</name>
    <dbReference type="NCBI Taxonomy" id="519541"/>
    <lineage>
        <taxon>Eukaryota</taxon>
        <taxon>Metazoa</taxon>
        <taxon>Porifera</taxon>
        <taxon>Demospongiae</taxon>
        <taxon>Heteroscleromorpha</taxon>
        <taxon>Tetractinellida</taxon>
        <taxon>Astrophorina</taxon>
        <taxon>Geodiidae</taxon>
        <taxon>Geodia</taxon>
    </lineage>
</organism>
<feature type="non-terminal residue" evidence="5">
    <location>
        <position position="1"/>
    </location>
</feature>
<dbReference type="AlphaFoldDB" id="A0AA35VY44"/>
<dbReference type="InterPro" id="IPR036179">
    <property type="entry name" value="Ig-like_dom_sf"/>
</dbReference>
<protein>
    <submittedName>
        <fullName evidence="5">Uncharacterized protein</fullName>
    </submittedName>
</protein>
<evidence type="ECO:0000313" key="6">
    <source>
        <dbReference type="Proteomes" id="UP001174909"/>
    </source>
</evidence>
<evidence type="ECO:0000256" key="1">
    <source>
        <dbReference type="SAM" id="MobiDB-lite"/>
    </source>
</evidence>
<dbReference type="InterPro" id="IPR013098">
    <property type="entry name" value="Ig_I-set"/>
</dbReference>
<evidence type="ECO:0000259" key="3">
    <source>
        <dbReference type="PROSITE" id="PS50835"/>
    </source>
</evidence>
<dbReference type="InterPro" id="IPR003961">
    <property type="entry name" value="FN3_dom"/>
</dbReference>
<dbReference type="Pfam" id="PF00041">
    <property type="entry name" value="fn3"/>
    <property type="match status" value="1"/>
</dbReference>
<evidence type="ECO:0000259" key="4">
    <source>
        <dbReference type="PROSITE" id="PS50853"/>
    </source>
</evidence>
<dbReference type="InterPro" id="IPR013783">
    <property type="entry name" value="Ig-like_fold"/>
</dbReference>
<dbReference type="InterPro" id="IPR036116">
    <property type="entry name" value="FN3_sf"/>
</dbReference>
<dbReference type="Proteomes" id="UP001174909">
    <property type="component" value="Unassembled WGS sequence"/>
</dbReference>
<evidence type="ECO:0000256" key="2">
    <source>
        <dbReference type="SAM" id="Phobius"/>
    </source>
</evidence>
<feature type="domain" description="Ig-like" evidence="3">
    <location>
        <begin position="74"/>
        <end position="149"/>
    </location>
</feature>
<dbReference type="SUPFAM" id="SSF48726">
    <property type="entry name" value="Immunoglobulin"/>
    <property type="match status" value="1"/>
</dbReference>
<name>A0AA35VY44_GEOBA</name>
<sequence length="459" mass="49237">KDFVFEDREAQRVDLRQRNASSPTGIFRCTIDVRVEGEEDPVKKSVYVGLYSNGSGNVTIVGDISLAVISDLNGPSPQFSLTCNSTGGPVTTVTWTRDDVSFTRGTETVLIDPVTAQYTHTLTVSGIPEGLYTCTVSNSKPSQDSAQFSIEGLSGVPKEFEAEAGQRQVVFTWSPPPATQYSGRITNYTLSCSSSPSSLPQSPSSQSGSLTVTGFSPNTPYSCSLTANNNRGTGSPAMTSFTTLEDYVLFQLHFTGIPSNCKGFVETNGPEKLDNITSAVLNVLSGSCANCAIDEEYFACDSESPTYVTYRARLEGTSETDSGSLIPLIEAWARTGPNITAGGLLTVNSQCPVSISSLTNPEEGLCESPPTTAPDEQILSIQNIAIIAGVGGGILLIFVVFLVIGLRLCCKYSCRPKPSEEKALEGLSGVYIIHDKEKDKFEEAEEEEDFEKEKVDVDE</sequence>
<proteinExistence type="predicted"/>
<reference evidence="5" key="1">
    <citation type="submission" date="2023-03" db="EMBL/GenBank/DDBJ databases">
        <authorList>
            <person name="Steffen K."/>
            <person name="Cardenas P."/>
        </authorList>
    </citation>
    <scope>NUCLEOTIDE SEQUENCE</scope>
</reference>
<dbReference type="CDD" id="cd00096">
    <property type="entry name" value="Ig"/>
    <property type="match status" value="1"/>
</dbReference>
<comment type="caution">
    <text evidence="5">The sequence shown here is derived from an EMBL/GenBank/DDBJ whole genome shotgun (WGS) entry which is preliminary data.</text>
</comment>
<keyword evidence="2" id="KW-0812">Transmembrane</keyword>
<dbReference type="PROSITE" id="PS50835">
    <property type="entry name" value="IG_LIKE"/>
    <property type="match status" value="1"/>
</dbReference>